<keyword evidence="2 5" id="KW-0689">Ribosomal protein</keyword>
<feature type="domain" description="S1 motif" evidence="4">
    <location>
        <begin position="147"/>
        <end position="215"/>
    </location>
</feature>
<dbReference type="EMBL" id="VCIA01000001">
    <property type="protein sequence ID" value="TMN20845.1"/>
    <property type="molecule type" value="Genomic_DNA"/>
</dbReference>
<evidence type="ECO:0000256" key="2">
    <source>
        <dbReference type="ARBA" id="ARBA00022980"/>
    </source>
</evidence>
<comment type="caution">
    <text evidence="5">The sequence shown here is derived from an EMBL/GenBank/DDBJ whole genome shotgun (WGS) entry which is preliminary data.</text>
</comment>
<reference evidence="5 6" key="1">
    <citation type="submission" date="2019-05" db="EMBL/GenBank/DDBJ databases">
        <title>Genomic analysis of Lentibacillus sp. NKC220-2.</title>
        <authorList>
            <person name="Oh Y.J."/>
        </authorList>
    </citation>
    <scope>NUCLEOTIDE SEQUENCE [LARGE SCALE GENOMIC DNA]</scope>
    <source>
        <strain evidence="5 6">NKC220-2</strain>
    </source>
</reference>
<evidence type="ECO:0000313" key="6">
    <source>
        <dbReference type="Proteomes" id="UP000306980"/>
    </source>
</evidence>
<proteinExistence type="inferred from homology"/>
<dbReference type="GO" id="GO:0022627">
    <property type="term" value="C:cytosolic small ribosomal subunit"/>
    <property type="evidence" value="ECO:0007669"/>
    <property type="project" value="TreeGrafter"/>
</dbReference>
<dbReference type="GO" id="GO:0003729">
    <property type="term" value="F:mRNA binding"/>
    <property type="evidence" value="ECO:0007669"/>
    <property type="project" value="TreeGrafter"/>
</dbReference>
<evidence type="ECO:0000259" key="4">
    <source>
        <dbReference type="PROSITE" id="PS50126"/>
    </source>
</evidence>
<dbReference type="PANTHER" id="PTHR10724">
    <property type="entry name" value="30S RIBOSOMAL PROTEIN S1"/>
    <property type="match status" value="1"/>
</dbReference>
<dbReference type="InterPro" id="IPR003029">
    <property type="entry name" value="S1_domain"/>
</dbReference>
<dbReference type="InterPro" id="IPR012340">
    <property type="entry name" value="NA-bd_OB-fold"/>
</dbReference>
<accession>A0A5S3QG20</accession>
<dbReference type="GO" id="GO:0006412">
    <property type="term" value="P:translation"/>
    <property type="evidence" value="ECO:0007669"/>
    <property type="project" value="TreeGrafter"/>
</dbReference>
<organism evidence="5 6">
    <name type="scientific">Lentibacillus cibarius</name>
    <dbReference type="NCBI Taxonomy" id="2583219"/>
    <lineage>
        <taxon>Bacteria</taxon>
        <taxon>Bacillati</taxon>
        <taxon>Bacillota</taxon>
        <taxon>Bacilli</taxon>
        <taxon>Bacillales</taxon>
        <taxon>Bacillaceae</taxon>
        <taxon>Lentibacillus</taxon>
    </lineage>
</organism>
<dbReference type="GO" id="GO:0003735">
    <property type="term" value="F:structural constituent of ribosome"/>
    <property type="evidence" value="ECO:0007669"/>
    <property type="project" value="TreeGrafter"/>
</dbReference>
<dbReference type="InterPro" id="IPR050437">
    <property type="entry name" value="Ribos_protein_bS1-like"/>
</dbReference>
<dbReference type="PANTHER" id="PTHR10724:SF7">
    <property type="entry name" value="SMALL RIBOSOMAL SUBUNIT PROTEIN BS1C"/>
    <property type="match status" value="1"/>
</dbReference>
<comment type="similarity">
    <text evidence="1">Belongs to the bacterial ribosomal protein bS1 family.</text>
</comment>
<dbReference type="Proteomes" id="UP000306980">
    <property type="component" value="Unassembled WGS sequence"/>
</dbReference>
<protein>
    <submittedName>
        <fullName evidence="5">30S ribosomal protein S1</fullName>
    </submittedName>
</protein>
<dbReference type="PROSITE" id="PS50126">
    <property type="entry name" value="S1"/>
    <property type="match status" value="1"/>
</dbReference>
<sequence>MALHLKQLEKERFIMTDEFNDNVMIEGFDPSKMVEQEQDHTLENWKEIYAAYQNSKILYAPIAGIEKIGQPGEEKHPCAVVRVGSIRGLIPLEYTGAQNLRQLRSMTGQNVAFMVLNYDQDNELFTASRTQAREKLAAITLRKLQVGDVTPAVIRHVDEGYLLTDIGGIHVVIPIDDIRYGWIDNLHDEFQEGQAIKVKVMAIDEEQQHVDVSAKALLQNPWPDCVKRYQKNGEYVGTVSGVREYGVFVRLEPGVDSLSSHLKFQNVQKDDQVLVRVDNVDVEKEQIRTRITYVL</sequence>
<evidence type="ECO:0000256" key="1">
    <source>
        <dbReference type="ARBA" id="ARBA00006767"/>
    </source>
</evidence>
<dbReference type="SUPFAM" id="SSF50249">
    <property type="entry name" value="Nucleic acid-binding proteins"/>
    <property type="match status" value="2"/>
</dbReference>
<gene>
    <name evidence="5" type="ORF">FFL34_01000</name>
</gene>
<dbReference type="Gene3D" id="2.40.50.140">
    <property type="entry name" value="Nucleic acid-binding proteins"/>
    <property type="match status" value="2"/>
</dbReference>
<evidence type="ECO:0000256" key="3">
    <source>
        <dbReference type="ARBA" id="ARBA00023274"/>
    </source>
</evidence>
<keyword evidence="3" id="KW-0687">Ribonucleoprotein</keyword>
<dbReference type="Pfam" id="PF00575">
    <property type="entry name" value="S1"/>
    <property type="match status" value="1"/>
</dbReference>
<name>A0A5S3QG20_9BACI</name>
<evidence type="ECO:0000313" key="5">
    <source>
        <dbReference type="EMBL" id="TMN20845.1"/>
    </source>
</evidence>
<dbReference type="OrthoDB" id="9793609at2"/>
<dbReference type="AlphaFoldDB" id="A0A5S3QG20"/>
<dbReference type="SMART" id="SM00316">
    <property type="entry name" value="S1"/>
    <property type="match status" value="2"/>
</dbReference>